<dbReference type="InterPro" id="IPR023562">
    <property type="entry name" value="ClpP/TepA"/>
</dbReference>
<gene>
    <name evidence="8" type="ORF">ASB58_06970</name>
</gene>
<proteinExistence type="inferred from homology"/>
<keyword evidence="3" id="KW-0645">Protease</keyword>
<dbReference type="Proteomes" id="UP000265411">
    <property type="component" value="Unassembled WGS sequence"/>
</dbReference>
<dbReference type="InterPro" id="IPR001907">
    <property type="entry name" value="ClpP"/>
</dbReference>
<dbReference type="GO" id="GO:0006515">
    <property type="term" value="P:protein quality control for misfolded or incompletely synthesized proteins"/>
    <property type="evidence" value="ECO:0007669"/>
    <property type="project" value="TreeGrafter"/>
</dbReference>
<dbReference type="PANTHER" id="PTHR10381:SF70">
    <property type="entry name" value="ATP-DEPENDENT CLP PROTEASE PROTEOLYTIC SUBUNIT"/>
    <property type="match status" value="1"/>
</dbReference>
<feature type="region of interest" description="Disordered" evidence="7">
    <location>
        <begin position="231"/>
        <end position="283"/>
    </location>
</feature>
<dbReference type="SUPFAM" id="SSF52096">
    <property type="entry name" value="ClpP/crotonase"/>
    <property type="match status" value="1"/>
</dbReference>
<evidence type="ECO:0000256" key="7">
    <source>
        <dbReference type="SAM" id="MobiDB-lite"/>
    </source>
</evidence>
<keyword evidence="4" id="KW-0378">Hydrolase</keyword>
<dbReference type="PRINTS" id="PR00127">
    <property type="entry name" value="CLPPROTEASEP"/>
</dbReference>
<dbReference type="Pfam" id="PF00574">
    <property type="entry name" value="CLP_protease"/>
    <property type="match status" value="1"/>
</dbReference>
<comment type="similarity">
    <text evidence="1 6">Belongs to the peptidase S14 family.</text>
</comment>
<organism evidence="8 9">
    <name type="scientific">Pseudomonas abyssi</name>
    <dbReference type="NCBI Taxonomy" id="170540"/>
    <lineage>
        <taxon>Bacteria</taxon>
        <taxon>Pseudomonadati</taxon>
        <taxon>Pseudomonadota</taxon>
        <taxon>Gammaproteobacteria</taxon>
        <taxon>Pseudomonadales</taxon>
        <taxon>Pseudomonadaceae</taxon>
        <taxon>Pseudomonas</taxon>
    </lineage>
</organism>
<keyword evidence="5" id="KW-0720">Serine protease</keyword>
<evidence type="ECO:0000256" key="1">
    <source>
        <dbReference type="ARBA" id="ARBA00007039"/>
    </source>
</evidence>
<dbReference type="InterPro" id="IPR029045">
    <property type="entry name" value="ClpP/crotonase-like_dom_sf"/>
</dbReference>
<dbReference type="EMBL" id="LMAZ01000001">
    <property type="protein sequence ID" value="RGP57067.1"/>
    <property type="molecule type" value="Genomic_DNA"/>
</dbReference>
<dbReference type="PANTHER" id="PTHR10381">
    <property type="entry name" value="ATP-DEPENDENT CLP PROTEASE PROTEOLYTIC SUBUNIT"/>
    <property type="match status" value="1"/>
</dbReference>
<dbReference type="RefSeq" id="WP_118129803.1">
    <property type="nucleotide sequence ID" value="NZ_LMAZ01000001.1"/>
</dbReference>
<dbReference type="Gene3D" id="3.90.226.10">
    <property type="entry name" value="2-enoyl-CoA Hydratase, Chain A, domain 1"/>
    <property type="match status" value="1"/>
</dbReference>
<name>A0A395RAB9_9PSED</name>
<dbReference type="GO" id="GO:0009368">
    <property type="term" value="C:endopeptidase Clp complex"/>
    <property type="evidence" value="ECO:0007669"/>
    <property type="project" value="TreeGrafter"/>
</dbReference>
<dbReference type="NCBIfam" id="NF045542">
    <property type="entry name" value="Clp_rel_HeadMat"/>
    <property type="match status" value="1"/>
</dbReference>
<keyword evidence="2" id="KW-0963">Cytoplasm</keyword>
<evidence type="ECO:0000256" key="4">
    <source>
        <dbReference type="ARBA" id="ARBA00022801"/>
    </source>
</evidence>
<evidence type="ECO:0000256" key="2">
    <source>
        <dbReference type="ARBA" id="ARBA00022490"/>
    </source>
</evidence>
<evidence type="ECO:0000256" key="6">
    <source>
        <dbReference type="RuleBase" id="RU003567"/>
    </source>
</evidence>
<comment type="caution">
    <text evidence="8">The sequence shown here is derived from an EMBL/GenBank/DDBJ whole genome shotgun (WGS) entry which is preliminary data.</text>
</comment>
<evidence type="ECO:0000313" key="8">
    <source>
        <dbReference type="EMBL" id="RGP57067.1"/>
    </source>
</evidence>
<dbReference type="GO" id="GO:0051117">
    <property type="term" value="F:ATPase binding"/>
    <property type="evidence" value="ECO:0007669"/>
    <property type="project" value="TreeGrafter"/>
</dbReference>
<reference evidence="8 9" key="1">
    <citation type="journal article" date="2018" name="Syst. Appl. Microbiol.">
        <title>Pseudomonas gallaeciensis sp. nov., isolated from crude-oil-contaminated intertidal sand samples after the Prestige oil spill.</title>
        <authorList>
            <person name="Mulet M."/>
            <person name="Sanchez D."/>
            <person name="Rodriguez A.C."/>
            <person name="Nogales B."/>
            <person name="Bosch R."/>
            <person name="Busquets A."/>
            <person name="Gomila M."/>
            <person name="Lalucat J."/>
            <person name="Garcia-Valdes E."/>
        </authorList>
    </citation>
    <scope>NUCLEOTIDE SEQUENCE [LARGE SCALE GENOMIC DNA]</scope>
    <source>
        <strain evidence="8 9">V113</strain>
    </source>
</reference>
<dbReference type="OrthoDB" id="9806592at2"/>
<evidence type="ECO:0000256" key="5">
    <source>
        <dbReference type="ARBA" id="ARBA00022825"/>
    </source>
</evidence>
<dbReference type="GO" id="GO:0004176">
    <property type="term" value="F:ATP-dependent peptidase activity"/>
    <property type="evidence" value="ECO:0007669"/>
    <property type="project" value="InterPro"/>
</dbReference>
<evidence type="ECO:0000256" key="3">
    <source>
        <dbReference type="ARBA" id="ARBA00022670"/>
    </source>
</evidence>
<sequence length="283" mass="30542">MDRKNKPVARVSAPVRSMRFDLSPKALDRWNPTIKAAAESDNTISILDIIGEDWWTGEGVTAKRIAAALRSIGDNDVDVVINSPGGDMFEGLAIYNLLREHSGHVTIKVLGLAASAASIIAMAGDEVQVSRAGFLMIHNAWTFAAGNRHDFRSYADYLEPFDEAMADIYVAHTGIELATIQTMMDGETWIGGSAAVEKGFADSLLASDEIERGEDRPEAHSARRVENALRASGMPRSEAKRLISELKAGQRDAGGNGARDATPDGRAIKLQAEPLPKISFPTL</sequence>
<dbReference type="CDD" id="cd07016">
    <property type="entry name" value="S14_ClpP_1"/>
    <property type="match status" value="1"/>
</dbReference>
<protein>
    <recommendedName>
        <fullName evidence="6">ATP-dependent Clp protease proteolytic subunit</fullName>
    </recommendedName>
</protein>
<feature type="compositionally biased region" description="Basic and acidic residues" evidence="7">
    <location>
        <begin position="237"/>
        <end position="250"/>
    </location>
</feature>
<dbReference type="GO" id="GO:0004252">
    <property type="term" value="F:serine-type endopeptidase activity"/>
    <property type="evidence" value="ECO:0007669"/>
    <property type="project" value="InterPro"/>
</dbReference>
<evidence type="ECO:0000313" key="9">
    <source>
        <dbReference type="Proteomes" id="UP000265411"/>
    </source>
</evidence>
<keyword evidence="9" id="KW-1185">Reference proteome</keyword>
<accession>A0A395RAB9</accession>
<dbReference type="AlphaFoldDB" id="A0A395RAB9"/>